<dbReference type="EMBL" id="GGEC01078162">
    <property type="protein sequence ID" value="MBX58646.1"/>
    <property type="molecule type" value="Transcribed_RNA"/>
</dbReference>
<feature type="region of interest" description="Disordered" evidence="1">
    <location>
        <begin position="1"/>
        <end position="34"/>
    </location>
</feature>
<accession>A0A2P2PV62</accession>
<protein>
    <submittedName>
        <fullName evidence="2">Uncharacterized protein</fullName>
    </submittedName>
</protein>
<organism evidence="2">
    <name type="scientific">Rhizophora mucronata</name>
    <name type="common">Asiatic mangrove</name>
    <dbReference type="NCBI Taxonomy" id="61149"/>
    <lineage>
        <taxon>Eukaryota</taxon>
        <taxon>Viridiplantae</taxon>
        <taxon>Streptophyta</taxon>
        <taxon>Embryophyta</taxon>
        <taxon>Tracheophyta</taxon>
        <taxon>Spermatophyta</taxon>
        <taxon>Magnoliopsida</taxon>
        <taxon>eudicotyledons</taxon>
        <taxon>Gunneridae</taxon>
        <taxon>Pentapetalae</taxon>
        <taxon>rosids</taxon>
        <taxon>fabids</taxon>
        <taxon>Malpighiales</taxon>
        <taxon>Rhizophoraceae</taxon>
        <taxon>Rhizophora</taxon>
    </lineage>
</organism>
<evidence type="ECO:0000256" key="1">
    <source>
        <dbReference type="SAM" id="MobiDB-lite"/>
    </source>
</evidence>
<dbReference type="AlphaFoldDB" id="A0A2P2PV62"/>
<reference evidence="2" key="1">
    <citation type="submission" date="2018-02" db="EMBL/GenBank/DDBJ databases">
        <title>Rhizophora mucronata_Transcriptome.</title>
        <authorList>
            <person name="Meera S.P."/>
            <person name="Sreeshan A."/>
            <person name="Augustine A."/>
        </authorList>
    </citation>
    <scope>NUCLEOTIDE SEQUENCE</scope>
    <source>
        <tissue evidence="2">Leaf</tissue>
    </source>
</reference>
<sequence length="34" mass="3775">MLQAANFMQLQHGNSGNSRPGLQPVEQRPKPVML</sequence>
<evidence type="ECO:0000313" key="2">
    <source>
        <dbReference type="EMBL" id="MBX58646.1"/>
    </source>
</evidence>
<name>A0A2P2PV62_RHIMU</name>
<proteinExistence type="predicted"/>
<feature type="compositionally biased region" description="Polar residues" evidence="1">
    <location>
        <begin position="1"/>
        <end position="20"/>
    </location>
</feature>